<keyword evidence="2" id="KW-0436">Ligase</keyword>
<reference evidence="2 3" key="1">
    <citation type="submission" date="2020-03" db="EMBL/GenBank/DDBJ databases">
        <title>Vagococcus sp. nov., isolated from beetles.</title>
        <authorList>
            <person name="Hyun D.-W."/>
            <person name="Bae J.-W."/>
        </authorList>
    </citation>
    <scope>NUCLEOTIDE SEQUENCE [LARGE SCALE GENOMIC DNA]</scope>
    <source>
        <strain evidence="2 3">HDW17A</strain>
    </source>
</reference>
<dbReference type="InterPro" id="IPR050664">
    <property type="entry name" value="Octanoyltrans_LipM/LipL"/>
</dbReference>
<dbReference type="PANTHER" id="PTHR43679">
    <property type="entry name" value="OCTANOYLTRANSFERASE LIPM-RELATED"/>
    <property type="match status" value="1"/>
</dbReference>
<sequence length="284" mass="31182">MTTNITPSQLHLVSQDITSASNVLAPFAVTDLFIQEAAKDKHSFLHFWTTIPTVILGMKDTRTPFLTDGLGLLKTRNYQTIARNSGGLAVISEPGVLNLSLVLPNSSDDPITVTQGYQLMTDLIQATFSPFTKEIEAKEISESYCPGEFDLSIHDKKFAGISQRRIGNGLAVMIYLSINGDQDARGRLVQQFYHASLKEDFGTNGYPSVDPDSMANLNDLLQQNWSVSEVQTMLTNAAETLFKATATPLSLSTHLGKPDVATAYEKHLTKMKTRNQDILKNGAI</sequence>
<dbReference type="AlphaFoldDB" id="A0A6G8AMJ6"/>
<dbReference type="EMBL" id="CP049886">
    <property type="protein sequence ID" value="QIL46304.1"/>
    <property type="molecule type" value="Genomic_DNA"/>
</dbReference>
<evidence type="ECO:0000313" key="2">
    <source>
        <dbReference type="EMBL" id="QIL46304.1"/>
    </source>
</evidence>
<gene>
    <name evidence="2" type="ORF">G7081_04080</name>
</gene>
<dbReference type="PANTHER" id="PTHR43679:SF2">
    <property type="entry name" value="OCTANOYL-[GCVH]:PROTEIN N-OCTANOYLTRANSFERASE"/>
    <property type="match status" value="1"/>
</dbReference>
<feature type="domain" description="BPL/LPL catalytic" evidence="1">
    <location>
        <begin position="39"/>
        <end position="225"/>
    </location>
</feature>
<keyword evidence="3" id="KW-1185">Reference proteome</keyword>
<dbReference type="KEGG" id="vah:G7081_04080"/>
<accession>A0A6G8AMJ6</accession>
<protein>
    <submittedName>
        <fullName evidence="2">Lipoate--protein ligase family protein</fullName>
    </submittedName>
</protein>
<dbReference type="InterPro" id="IPR045864">
    <property type="entry name" value="aa-tRNA-synth_II/BPL/LPL"/>
</dbReference>
<proteinExistence type="predicted"/>
<dbReference type="RefSeq" id="WP_166007648.1">
    <property type="nucleotide sequence ID" value="NZ_CP049886.1"/>
</dbReference>
<dbReference type="Proteomes" id="UP000500890">
    <property type="component" value="Chromosome"/>
</dbReference>
<dbReference type="Pfam" id="PF21948">
    <property type="entry name" value="LplA-B_cat"/>
    <property type="match status" value="1"/>
</dbReference>
<dbReference type="SUPFAM" id="SSF55681">
    <property type="entry name" value="Class II aaRS and biotin synthetases"/>
    <property type="match status" value="1"/>
</dbReference>
<name>A0A6G8AMJ6_9ENTE</name>
<dbReference type="PROSITE" id="PS51733">
    <property type="entry name" value="BPL_LPL_CATALYTIC"/>
    <property type="match status" value="1"/>
</dbReference>
<dbReference type="GO" id="GO:0016740">
    <property type="term" value="F:transferase activity"/>
    <property type="evidence" value="ECO:0007669"/>
    <property type="project" value="UniProtKB-ARBA"/>
</dbReference>
<dbReference type="InterPro" id="IPR004143">
    <property type="entry name" value="BPL_LPL_catalytic"/>
</dbReference>
<dbReference type="CDD" id="cd16443">
    <property type="entry name" value="LplA"/>
    <property type="match status" value="1"/>
</dbReference>
<evidence type="ECO:0000313" key="3">
    <source>
        <dbReference type="Proteomes" id="UP000500890"/>
    </source>
</evidence>
<organism evidence="2 3">
    <name type="scientific">Vagococcus coleopterorum</name>
    <dbReference type="NCBI Taxonomy" id="2714946"/>
    <lineage>
        <taxon>Bacteria</taxon>
        <taxon>Bacillati</taxon>
        <taxon>Bacillota</taxon>
        <taxon>Bacilli</taxon>
        <taxon>Lactobacillales</taxon>
        <taxon>Enterococcaceae</taxon>
        <taxon>Vagococcus</taxon>
    </lineage>
</organism>
<dbReference type="Gene3D" id="3.30.930.10">
    <property type="entry name" value="Bira Bifunctional Protein, Domain 2"/>
    <property type="match status" value="1"/>
</dbReference>
<dbReference type="GO" id="GO:0009249">
    <property type="term" value="P:protein lipoylation"/>
    <property type="evidence" value="ECO:0007669"/>
    <property type="project" value="UniProtKB-ARBA"/>
</dbReference>
<dbReference type="GO" id="GO:0016874">
    <property type="term" value="F:ligase activity"/>
    <property type="evidence" value="ECO:0007669"/>
    <property type="project" value="UniProtKB-KW"/>
</dbReference>
<evidence type="ECO:0000259" key="1">
    <source>
        <dbReference type="PROSITE" id="PS51733"/>
    </source>
</evidence>
<dbReference type="GO" id="GO:0140096">
    <property type="term" value="F:catalytic activity, acting on a protein"/>
    <property type="evidence" value="ECO:0007669"/>
    <property type="project" value="UniProtKB-ARBA"/>
</dbReference>